<keyword evidence="2" id="KW-1185">Reference proteome</keyword>
<organism evidence="1 2">
    <name type="scientific">Sebaldella termitidis (strain ATCC 33386 / NCTC 11300)</name>
    <dbReference type="NCBI Taxonomy" id="526218"/>
    <lineage>
        <taxon>Bacteria</taxon>
        <taxon>Fusobacteriati</taxon>
        <taxon>Fusobacteriota</taxon>
        <taxon>Fusobacteriia</taxon>
        <taxon>Fusobacteriales</taxon>
        <taxon>Leptotrichiaceae</taxon>
        <taxon>Sebaldella</taxon>
    </lineage>
</organism>
<reference evidence="1 2" key="1">
    <citation type="journal article" date="2010" name="Stand. Genomic Sci.">
        <title>Complete genome sequence of Sebaldella termitidis type strain (NCTC 11300).</title>
        <authorList>
            <person name="Harmon-Smith M."/>
            <person name="Celia L."/>
            <person name="Chertkov O."/>
            <person name="Lapidus A."/>
            <person name="Copeland A."/>
            <person name="Glavina Del Rio T."/>
            <person name="Nolan M."/>
            <person name="Lucas S."/>
            <person name="Tice H."/>
            <person name="Cheng J.F."/>
            <person name="Han C."/>
            <person name="Detter J.C."/>
            <person name="Bruce D."/>
            <person name="Goodwin L."/>
            <person name="Pitluck S."/>
            <person name="Pati A."/>
            <person name="Liolios K."/>
            <person name="Ivanova N."/>
            <person name="Mavromatis K."/>
            <person name="Mikhailova N."/>
            <person name="Chen A."/>
            <person name="Palaniappan K."/>
            <person name="Land M."/>
            <person name="Hauser L."/>
            <person name="Chang Y.J."/>
            <person name="Jeffries C.D."/>
            <person name="Brettin T."/>
            <person name="Goker M."/>
            <person name="Beck B."/>
            <person name="Bristow J."/>
            <person name="Eisen J.A."/>
            <person name="Markowitz V."/>
            <person name="Hugenholtz P."/>
            <person name="Kyrpides N.C."/>
            <person name="Klenk H.P."/>
            <person name="Chen F."/>
        </authorList>
    </citation>
    <scope>NUCLEOTIDE SEQUENCE [LARGE SCALE GENOMIC DNA]</scope>
    <source>
        <strain evidence="2">ATCC 33386 / NCTC 11300</strain>
        <plasmid evidence="2">Plasmid pSTERM02</plasmid>
    </source>
</reference>
<sequence length="332" mass="38914">MKAIKNLLPEEDKKIKKINTSNKIVKHKKTNTLKEEYRTLMSNILVNESSYNLKLLSTFNPEKDEEFEVESNNINLKIKTSDLLGEQRISRFNDTQLKIWDYILTKANFSLKTTEIKSQLTINLAELCDFLGLTFQTRNIEKLINDLNLMSTVKLKFKYKGVDAIGNLFTNSAITKKSEVIISLGSWIETIKQYKELQSYMLVNSKTYTNSKTKSGSDPHYIVSRKIHEIYKNNFNKHKKIIAEKGQYEIVISAETFIKCLCWPLSSLKKDTKKFRNKLIDIFKKLELEQQINFDIIDCNVKGLNNFELFFRSKFVFYSDVLYKEYKDKGYN</sequence>
<accession>D1AS43</accession>
<evidence type="ECO:0000313" key="2">
    <source>
        <dbReference type="Proteomes" id="UP000000845"/>
    </source>
</evidence>
<dbReference type="KEGG" id="str:Sterm_4202"/>
<keyword evidence="1" id="KW-0614">Plasmid</keyword>
<evidence type="ECO:0000313" key="1">
    <source>
        <dbReference type="EMBL" id="ACZ11030.1"/>
    </source>
</evidence>
<name>D1AS43_SEBTE</name>
<dbReference type="Proteomes" id="UP000000845">
    <property type="component" value="Plasmid pSTERM02"/>
</dbReference>
<protein>
    <submittedName>
        <fullName evidence="1">Uncharacterized protein</fullName>
    </submittedName>
</protein>
<proteinExistence type="predicted"/>
<geneLocation type="plasmid" evidence="1 2">
    <name>pSTERM02</name>
</geneLocation>
<dbReference type="RefSeq" id="WP_012863604.1">
    <property type="nucleotide sequence ID" value="NC_013519.1"/>
</dbReference>
<dbReference type="HOGENOM" id="CLU_836490_0_0_0"/>
<gene>
    <name evidence="1" type="ORF">Sterm_4202</name>
</gene>
<dbReference type="EMBL" id="CP001741">
    <property type="protein sequence ID" value="ACZ11030.1"/>
    <property type="molecule type" value="Genomic_DNA"/>
</dbReference>
<dbReference type="AlphaFoldDB" id="D1AS43"/>